<keyword evidence="2" id="KW-0732">Signal</keyword>
<dbReference type="RefSeq" id="WP_143097605.1">
    <property type="nucleotide sequence ID" value="NZ_FOPY01000014.1"/>
</dbReference>
<evidence type="ECO:0000313" key="4">
    <source>
        <dbReference type="Proteomes" id="UP000199040"/>
    </source>
</evidence>
<feature type="region of interest" description="Disordered" evidence="1">
    <location>
        <begin position="186"/>
        <end position="214"/>
    </location>
</feature>
<organism evidence="3 4">
    <name type="scientific">Modicisalibacter xianhensis</name>
    <dbReference type="NCBI Taxonomy" id="442341"/>
    <lineage>
        <taxon>Bacteria</taxon>
        <taxon>Pseudomonadati</taxon>
        <taxon>Pseudomonadota</taxon>
        <taxon>Gammaproteobacteria</taxon>
        <taxon>Oceanospirillales</taxon>
        <taxon>Halomonadaceae</taxon>
        <taxon>Modicisalibacter</taxon>
    </lineage>
</organism>
<protein>
    <recommendedName>
        <fullName evidence="5">Conjugal transfer mating pair stabilization protein TraN</fullName>
    </recommendedName>
</protein>
<evidence type="ECO:0000256" key="1">
    <source>
        <dbReference type="SAM" id="MobiDB-lite"/>
    </source>
</evidence>
<evidence type="ECO:0000256" key="2">
    <source>
        <dbReference type="SAM" id="SignalP"/>
    </source>
</evidence>
<dbReference type="Proteomes" id="UP000199040">
    <property type="component" value="Unassembled WGS sequence"/>
</dbReference>
<proteinExistence type="predicted"/>
<feature type="signal peptide" evidence="2">
    <location>
        <begin position="1"/>
        <end position="28"/>
    </location>
</feature>
<dbReference type="AlphaFoldDB" id="A0A1I3ELG1"/>
<accession>A0A1I3ELG1</accession>
<name>A0A1I3ELG1_9GAMM</name>
<evidence type="ECO:0008006" key="5">
    <source>
        <dbReference type="Google" id="ProtNLM"/>
    </source>
</evidence>
<evidence type="ECO:0000313" key="3">
    <source>
        <dbReference type="EMBL" id="SFH99807.1"/>
    </source>
</evidence>
<gene>
    <name evidence="3" type="ORF">SAMN04487959_11437</name>
</gene>
<sequence>MPKGNCLKMLAMGAAIAALVPLSAGAFADPSQAGMSAGGAWARDFNPNNAFQSATSSLGLEDTKTSGELGGEVGLQVKQKQQRNFKCRDGARLTAGGIRVLIEECEQSDNGELERISVSICDALTQGIRCSDDRYTINREIPIGGEAAFSGGILYGAYRVEAECSSSSCTMTMHQLHGDAWGGNDMRQQGNDRVNKDPSHPSNTIADVRDNPTFTQGSQYADERSKCLGGQINQLFSEGDIPVSCDPEDPRTIDFLDINSGGECEPDRITKESCVVDIPTRLVTCEPESRECEVKRDSEKFTCARKLEVTGRKIPTCEQGDHLLTITSNPCSSCIDYLRYNFYCHDQGYRVVYDTVRKSNNQRFSGPHENVVTGGLNIDVPKTVVIEDMGGSSCYRVAYKQNCNGTTCNVTAYFENPCRGISYAGSSSFPIPMRIEFTDKVVDECTGLESRRPEVQ</sequence>
<dbReference type="EMBL" id="FOPY01000014">
    <property type="protein sequence ID" value="SFH99807.1"/>
    <property type="molecule type" value="Genomic_DNA"/>
</dbReference>
<dbReference type="STRING" id="442341.SAMN04487959_11437"/>
<feature type="chain" id="PRO_5011618358" description="Conjugal transfer mating pair stabilization protein TraN" evidence="2">
    <location>
        <begin position="29"/>
        <end position="456"/>
    </location>
</feature>
<reference evidence="3 4" key="1">
    <citation type="submission" date="2016-10" db="EMBL/GenBank/DDBJ databases">
        <authorList>
            <person name="de Groot N.N."/>
        </authorList>
    </citation>
    <scope>NUCLEOTIDE SEQUENCE [LARGE SCALE GENOMIC DNA]</scope>
    <source>
        <strain evidence="3 4">CGMCC 1.6848</strain>
    </source>
</reference>
<keyword evidence="4" id="KW-1185">Reference proteome</keyword>